<keyword evidence="1" id="KW-0732">Signal</keyword>
<dbReference type="Gene3D" id="3.10.450.50">
    <property type="match status" value="1"/>
</dbReference>
<comment type="caution">
    <text evidence="3">The sequence shown here is derived from an EMBL/GenBank/DDBJ whole genome shotgun (WGS) entry which is preliminary data.</text>
</comment>
<dbReference type="OrthoDB" id="7630482at2"/>
<proteinExistence type="predicted"/>
<keyword evidence="4" id="KW-1185">Reference proteome</keyword>
<evidence type="ECO:0000256" key="1">
    <source>
        <dbReference type="SAM" id="SignalP"/>
    </source>
</evidence>
<feature type="signal peptide" evidence="1">
    <location>
        <begin position="1"/>
        <end position="22"/>
    </location>
</feature>
<dbReference type="InterPro" id="IPR027843">
    <property type="entry name" value="DUF4440"/>
</dbReference>
<evidence type="ECO:0000313" key="4">
    <source>
        <dbReference type="Proteomes" id="UP000449969"/>
    </source>
</evidence>
<reference evidence="3 4" key="1">
    <citation type="submission" date="2019-12" db="EMBL/GenBank/DDBJ databases">
        <title>Draft genome sequences Bradyrhizobium cajani AMBPC1010, Bradyrhizobium pachyrhizi AMBPC1040 and Bradyrhizobium yuanmingense ALSPC3051, three plant growth promoting strains isolated from nodules of Cajanus cajan L. in Dominican Republic.</title>
        <authorList>
            <person name="Flores-Felix J.D."/>
            <person name="Araujo J."/>
            <person name="Diaz-Alcantara C."/>
            <person name="Gonzalez-Andres F."/>
            <person name="Velazquez E."/>
        </authorList>
    </citation>
    <scope>NUCLEOTIDE SEQUENCE [LARGE SCALE GENOMIC DNA]</scope>
    <source>
        <strain evidence="3 4">1010</strain>
    </source>
</reference>
<dbReference type="Proteomes" id="UP000449969">
    <property type="component" value="Unassembled WGS sequence"/>
</dbReference>
<evidence type="ECO:0000259" key="2">
    <source>
        <dbReference type="Pfam" id="PF14534"/>
    </source>
</evidence>
<dbReference type="EMBL" id="WQNE01000022">
    <property type="protein sequence ID" value="MVT76180.1"/>
    <property type="molecule type" value="Genomic_DNA"/>
</dbReference>
<name>A0A844TNR3_9BRAD</name>
<sequence length="143" mass="15396">MIMRNIASAIAIVISLSAPALAQKAEIEANNAKWIEMFNKGDFSGIASLYSADAIALPPGSAMVQGRPAIEVMWKSMAEQVTDPKLTTVDVKPLGSSAAREIGTFILKTKGSTPQEVTGKYVVVWEKVADDWKLATDIWNDGK</sequence>
<dbReference type="SUPFAM" id="SSF54427">
    <property type="entry name" value="NTF2-like"/>
    <property type="match status" value="1"/>
</dbReference>
<gene>
    <name evidence="3" type="ORF">GPL20_24545</name>
</gene>
<organism evidence="3 4">
    <name type="scientific">Bradyrhizobium cajani</name>
    <dbReference type="NCBI Taxonomy" id="1928661"/>
    <lineage>
        <taxon>Bacteria</taxon>
        <taxon>Pseudomonadati</taxon>
        <taxon>Pseudomonadota</taxon>
        <taxon>Alphaproteobacteria</taxon>
        <taxon>Hyphomicrobiales</taxon>
        <taxon>Nitrobacteraceae</taxon>
        <taxon>Bradyrhizobium</taxon>
    </lineage>
</organism>
<feature type="chain" id="PRO_5032341006" evidence="1">
    <location>
        <begin position="23"/>
        <end position="143"/>
    </location>
</feature>
<feature type="domain" description="DUF4440" evidence="2">
    <location>
        <begin position="27"/>
        <end position="134"/>
    </location>
</feature>
<evidence type="ECO:0000313" key="3">
    <source>
        <dbReference type="EMBL" id="MVT76180.1"/>
    </source>
</evidence>
<accession>A0A844TNR3</accession>
<dbReference type="InterPro" id="IPR032710">
    <property type="entry name" value="NTF2-like_dom_sf"/>
</dbReference>
<dbReference type="Pfam" id="PF14534">
    <property type="entry name" value="DUF4440"/>
    <property type="match status" value="1"/>
</dbReference>
<dbReference type="AlphaFoldDB" id="A0A844TNR3"/>
<protein>
    <submittedName>
        <fullName evidence="3">DUF4440 domain-containing protein</fullName>
    </submittedName>
</protein>